<dbReference type="AlphaFoldDB" id="A0AAD4VMF3"/>
<accession>A0AAD4VMF3</accession>
<feature type="region of interest" description="Disordered" evidence="1">
    <location>
        <begin position="71"/>
        <end position="92"/>
    </location>
</feature>
<dbReference type="EMBL" id="JAJFAZ020000005">
    <property type="protein sequence ID" value="KAI5327723.1"/>
    <property type="molecule type" value="Genomic_DNA"/>
</dbReference>
<dbReference type="Proteomes" id="UP001054821">
    <property type="component" value="Chromosome 5"/>
</dbReference>
<feature type="compositionally biased region" description="Basic and acidic residues" evidence="1">
    <location>
        <begin position="80"/>
        <end position="92"/>
    </location>
</feature>
<evidence type="ECO:0000256" key="1">
    <source>
        <dbReference type="SAM" id="MobiDB-lite"/>
    </source>
</evidence>
<organism evidence="2 3">
    <name type="scientific">Prunus dulcis</name>
    <name type="common">Almond</name>
    <name type="synonym">Amygdalus dulcis</name>
    <dbReference type="NCBI Taxonomy" id="3755"/>
    <lineage>
        <taxon>Eukaryota</taxon>
        <taxon>Viridiplantae</taxon>
        <taxon>Streptophyta</taxon>
        <taxon>Embryophyta</taxon>
        <taxon>Tracheophyta</taxon>
        <taxon>Spermatophyta</taxon>
        <taxon>Magnoliopsida</taxon>
        <taxon>eudicotyledons</taxon>
        <taxon>Gunneridae</taxon>
        <taxon>Pentapetalae</taxon>
        <taxon>rosids</taxon>
        <taxon>fabids</taxon>
        <taxon>Rosales</taxon>
        <taxon>Rosaceae</taxon>
        <taxon>Amygdaloideae</taxon>
        <taxon>Amygdaleae</taxon>
        <taxon>Prunus</taxon>
    </lineage>
</organism>
<keyword evidence="3" id="KW-1185">Reference proteome</keyword>
<gene>
    <name evidence="2" type="ORF">L3X38_027119</name>
</gene>
<name>A0AAD4VMF3_PRUDU</name>
<sequence>MDNNQVVNDAMSLSMQSATSVTSVGHRLIVQSYEIFSLKTWKSSWRPWINRGKHKQRDHDTSYAQAKGVIFGSSSDEPQEAVHENPREEVQRTKLKALIVESGSEP</sequence>
<evidence type="ECO:0000313" key="3">
    <source>
        <dbReference type="Proteomes" id="UP001054821"/>
    </source>
</evidence>
<evidence type="ECO:0000313" key="2">
    <source>
        <dbReference type="EMBL" id="KAI5327723.1"/>
    </source>
</evidence>
<reference evidence="2 3" key="1">
    <citation type="journal article" date="2022" name="G3 (Bethesda)">
        <title>Whole-genome sequence and methylome profiling of the almond [Prunus dulcis (Mill.) D.A. Webb] cultivar 'Nonpareil'.</title>
        <authorList>
            <person name="D'Amico-Willman K.M."/>
            <person name="Ouma W.Z."/>
            <person name="Meulia T."/>
            <person name="Sideli G.M."/>
            <person name="Gradziel T.M."/>
            <person name="Fresnedo-Ramirez J."/>
        </authorList>
    </citation>
    <scope>NUCLEOTIDE SEQUENCE [LARGE SCALE GENOMIC DNA]</scope>
    <source>
        <strain evidence="2">Clone GOH B32 T37-40</strain>
    </source>
</reference>
<comment type="caution">
    <text evidence="2">The sequence shown here is derived from an EMBL/GenBank/DDBJ whole genome shotgun (WGS) entry which is preliminary data.</text>
</comment>
<protein>
    <submittedName>
        <fullName evidence="2">Uncharacterized protein</fullName>
    </submittedName>
</protein>
<proteinExistence type="predicted"/>